<name>A0A401IJZ5_APHSA</name>
<feature type="domain" description="Cadherin-like" evidence="1">
    <location>
        <begin position="857"/>
        <end position="951"/>
    </location>
</feature>
<dbReference type="Gene3D" id="2.60.40.3440">
    <property type="match status" value="1"/>
</dbReference>
<reference evidence="3" key="1">
    <citation type="submission" date="2017-05" db="EMBL/GenBank/DDBJ databases">
        <title>Physiological properties and genetic analysis related to exopolysaccharide production of fresh-water unicellular cyanobacterium Aphanothece sacrum, Suizenji Nori, that has been cultured as a food source in Japan.</title>
        <authorList>
            <person name="Kanesaki Y."/>
            <person name="Yoshikawa S."/>
            <person name="Ohki K."/>
        </authorList>
    </citation>
    <scope>NUCLEOTIDE SEQUENCE [LARGE SCALE GENOMIC DNA]</scope>
    <source>
        <strain evidence="3">FPU1</strain>
    </source>
</reference>
<accession>A0A401IJZ5</accession>
<dbReference type="NCBIfam" id="NF012211">
    <property type="entry name" value="tand_rpt_95"/>
    <property type="match status" value="12"/>
</dbReference>
<feature type="domain" description="Cadherin-like" evidence="1">
    <location>
        <begin position="113"/>
        <end position="207"/>
    </location>
</feature>
<evidence type="ECO:0000313" key="2">
    <source>
        <dbReference type="EMBL" id="GBF81431.1"/>
    </source>
</evidence>
<protein>
    <submittedName>
        <fullName evidence="2">Cellulose-binding domain protein</fullName>
    </submittedName>
</protein>
<dbReference type="InterPro" id="IPR041690">
    <property type="entry name" value="Cadherin_5"/>
</dbReference>
<dbReference type="Pfam" id="PF17892">
    <property type="entry name" value="Cadherin_5"/>
    <property type="match status" value="4"/>
</dbReference>
<evidence type="ECO:0000259" key="1">
    <source>
        <dbReference type="Pfam" id="PF17892"/>
    </source>
</evidence>
<comment type="caution">
    <text evidence="2">The sequence shown here is derived from an EMBL/GenBank/DDBJ whole genome shotgun (WGS) entry which is preliminary data.</text>
</comment>
<dbReference type="EMBL" id="BDQK01000013">
    <property type="protein sequence ID" value="GBF81431.1"/>
    <property type="molecule type" value="Genomic_DNA"/>
</dbReference>
<dbReference type="Gene3D" id="2.60.40.2810">
    <property type="match status" value="11"/>
</dbReference>
<dbReference type="RefSeq" id="WP_124975465.1">
    <property type="nucleotide sequence ID" value="NZ_BDQK01000013.1"/>
</dbReference>
<proteinExistence type="predicted"/>
<dbReference type="OrthoDB" id="7783360at2"/>
<gene>
    <name evidence="2" type="ORF">AsFPU1_2844</name>
</gene>
<sequence>MTEINDFNKAVSRGTVTVKVNNPPLAVNDNQITQKNTPITILASDLLGNDKDLDGNPLTLTGVNNGVNGTVALNSKGNVVFTPKANFAGAASFTYNVSDGNQGVSRGIVTVKVNNPPLAVNDNQITQKNTPITILASDLLGNDKDLDGNPLTLTGVNNGVNGTVALNSKGNVVFTPKANFAGAASFTYNVSDGNQGVSKGTVTVKVNNPPLAVNDNQITQKNTPITILASDLLGNDKDADGNPLTLTGVNNGVNGTVALNSKGNVVFTPNDNFAGAASFTYTISDGNQGVSQGIVTVKVNNPPLAVNDNQITQKNTPITILASDLLGNDEDLDGNPLTLTGVNNGVNGTVALNSKGDVVFTPKANFAGAASFTYNVSDGNQGVSKGTVTVKVNNPPLAVNDNQITQKNTPITILASDLLGNDKDADGNPLTLTGVNNGVNGTVALNSKGNVVFTPNDNFAGAASFTYTISDGNQGVSRGIVTVKVNNPPLAVNDNQITQKNTPITILASDLLGNDEDLDGNPLTLTGVNNGVNGTVALNSKGNVVFTPNDNFAGAASFTYTISDGNQGVSQGIVTVKVNNPPLAVNDNQITQKNTPITILASDLLGNDKDADGNPLTLTGVNNGVNGTVALNSKGDVVFTPKANFAGAASFTYNVSDGNQGVSRGIVTVKVNNPPLAVNDNQITQKNTPITILASDLLGNDKDADGNPLTLTGVNNGVNGTVALNSKGNVVFTPNDNFAGAASFTYNVSDGNQGVSRGIVTVKVNNPPLAVNDNQITQKNTPITILASDLLGNDEDLDGNPLTLTGVNNGVNGTVALNSKGNVVFTPNDNFAGAASFTYTISDGNQGVSQGIVTVKVNNPPLAVNDNQITQKNTPITILASDLLGNDKDADGNPLTLTGVNNGVNGTVALNSKGDVVFTPKANFAGAASFTYNVSDGNQGVSKGTVTVKVNNPPLAVNDNQITQKNTPITILASDLLGNDEDLDGNPLTLTGVNNGVNGTVALNSKGDVVFTPNANFSGVASFTYTISDGNQGVSQGIVTVKIDNIIDNGTFTTANGVNIFNTNSSIIYSKDADKGWFTNASDSQWNFDATNQWVKTDNSGTLGLIEVIKTNQVTKGLQPISFDATNWGSGNTLRLQVYGVDGEFKMSSGNTNAPVSQDASPIKVVSLLDTNNIANTQFDWKTFTWDSINFGSGYQYIALRFSTNGVDETEFQAIDNVMVGSLPKNPRTPPQAYDDKFLTQQNKTLTILAKDVLANDTNPNGGNLYIKGVDQATYGNVSLDSQGNILFTPKTDFSGVTSFDYTIQNDQGVLSKATVTVNVAHPVALGTNLAGISSWSTQLPFVDSFKSSRGWITQFTGIFNTEESNLLDLDQNGWVRSLPALEDAPKYTSVCTLFNPTNYSSGGRYVVLYEGEGEIQYGLGAKIDRDASIAGRDVINVDPNEGISLSIIATDPNHTGNYIRNIQVVPEAYQSTYQTQIFNPDFLQKTQPFGAVRFMDWMETNNSSQGEWSDRPTPDDSTWTTKGAPVEIMVQLANTLDVDPWFNMPIQATDEYVRNFATYVRDNLEPERKVYVEYSNEVWNGNFTQLGWVIQQAENDPNFHGNAMNWFGKRTTEITRIWDQVFDQTGKKEQVIGVMAAQAANIGTATSALNYASWSDENKSHADYGIDAIAIAPYFGGYIGKAENETQVQTWNVDQLFDELTQGGVLNNGPVGGAIKRAYNNIDKYAALAQKENLQLLAYEGGQHLVADEEVQNRQALTDLFIQANRDPRMGELYKQYLTYWYQQGGGLFMNFNDVGTPSKYGSWGTLENLNQTSSPKYDALMDVLKSSGQ</sequence>
<keyword evidence="3" id="KW-1185">Reference proteome</keyword>
<feature type="domain" description="Cadherin-like" evidence="1">
    <location>
        <begin position="578"/>
        <end position="672"/>
    </location>
</feature>
<dbReference type="Pfam" id="PF17963">
    <property type="entry name" value="Big_9"/>
    <property type="match status" value="4"/>
</dbReference>
<organism evidence="2 3">
    <name type="scientific">Aphanothece sacrum FPU1</name>
    <dbReference type="NCBI Taxonomy" id="1920663"/>
    <lineage>
        <taxon>Bacteria</taxon>
        <taxon>Bacillati</taxon>
        <taxon>Cyanobacteriota</taxon>
        <taxon>Cyanophyceae</taxon>
        <taxon>Oscillatoriophycideae</taxon>
        <taxon>Chroococcales</taxon>
        <taxon>Aphanothecaceae</taxon>
        <taxon>Aphanothece</taxon>
    </lineage>
</organism>
<feature type="domain" description="Cadherin-like" evidence="1">
    <location>
        <begin position="299"/>
        <end position="393"/>
    </location>
</feature>
<dbReference type="Proteomes" id="UP000287247">
    <property type="component" value="Unassembled WGS sequence"/>
</dbReference>
<evidence type="ECO:0000313" key="3">
    <source>
        <dbReference type="Proteomes" id="UP000287247"/>
    </source>
</evidence>